<dbReference type="InterPro" id="IPR019775">
    <property type="entry name" value="WD40_repeat_CS"/>
</dbReference>
<dbReference type="EMBL" id="JARQWQ010000042">
    <property type="protein sequence ID" value="KAK2558935.1"/>
    <property type="molecule type" value="Genomic_DNA"/>
</dbReference>
<reference evidence="4" key="1">
    <citation type="journal article" date="2023" name="G3 (Bethesda)">
        <title>Whole genome assembly and annotation of the endangered Caribbean coral Acropora cervicornis.</title>
        <authorList>
            <person name="Selwyn J.D."/>
            <person name="Vollmer S.V."/>
        </authorList>
    </citation>
    <scope>NUCLEOTIDE SEQUENCE</scope>
    <source>
        <strain evidence="4">K2</strain>
    </source>
</reference>
<reference evidence="4" key="2">
    <citation type="journal article" date="2023" name="Science">
        <title>Genomic signatures of disease resistance in endangered staghorn corals.</title>
        <authorList>
            <person name="Vollmer S.V."/>
            <person name="Selwyn J.D."/>
            <person name="Despard B.A."/>
            <person name="Roesel C.L."/>
        </authorList>
    </citation>
    <scope>NUCLEOTIDE SEQUENCE</scope>
    <source>
        <strain evidence="4">K2</strain>
    </source>
</reference>
<evidence type="ECO:0000256" key="3">
    <source>
        <dbReference type="PROSITE-ProRule" id="PRU00221"/>
    </source>
</evidence>
<dbReference type="PROSITE" id="PS50082">
    <property type="entry name" value="WD_REPEATS_2"/>
    <property type="match status" value="1"/>
</dbReference>
<dbReference type="Gene3D" id="2.130.10.10">
    <property type="entry name" value="YVTN repeat-like/Quinoprotein amine dehydrogenase"/>
    <property type="match status" value="2"/>
</dbReference>
<dbReference type="InterPro" id="IPR015943">
    <property type="entry name" value="WD40/YVTN_repeat-like_dom_sf"/>
</dbReference>
<sequence length="928" mass="104846">MVCISTLLPIRDDRLHFIHKSVKDWLTNTSSYCQHDFIVDRKEGHEILFKLCTAELDNIKRKEYFDSQFNDTENYALQYGVQHMIEVDGLGKGTTTHNVDSLVRAYVTDLKLIYAKLCVNSAVPSTDLLSILKKVKPALLKDESRSLLNDLSNLLRKHSHLISSHSHILFQSLANEGSHELSSSATMILETELPNVSYLKYGHKEGQNGRVQARFYCSDTVACFDVSPEMDYMVCECRDGTIHLWSLQTGNKEWERPSLVKREFEDLVTEGGTTIYRGAYRRIKYNAMTLYRSVAFDPSGKRVLPGNLKSVYTLNGDCDELFPESGCTFAHCVFHENKGTILTDCCDDPMKIGLWSLEDGQQKWSMSTGEIISSFTISNDESLLAIADVTGSIHLFDLETWCEACLYREEHAPCVLMHLNPENDTLVCGYLPFKPDCFGHMFRWVYDEVAVFRFLPFRREDISILSSPAATLSPQKVDFNFMSWPIEPRSLTFKEVLILYYGIRKGVRNVFPSFLVGFYKKLRRETALISSPSFPYLVAINVCHRDEEHSDFSRKVIEVVLSREGNTIYSVTSDENSTFEVTVSRISNPDILVSKPAFTSSTLSLLPMKEGVLCLKDGIPELWDFDLIRCIRPLPKLSGAEKLSQVSQNLIACQRHKELEPLIATDECSVTDEVSGVDDSADSSESGDAISLDLSNVSMTPNLLMWMALETSQPLSVDVVDVCTGECVKSVEAWVEYHDKIQLVSCNSQNQLLVCNFDEIEDHVLNGEELKVSLRNNNSMTSCWERSSKRYDDCPFVPHFVFSPEEDLVITWHSLSAGFGLHILDMRCGKTVLTLLKHRIDIVDCKFVCDSESLISCNEDNFVRLWNVRSGDLLCLLDIEEVPFTLGACLGNDLVVVGLSGARLKFIHAVLPRVKDSEKKKGSITETK</sequence>
<dbReference type="Pfam" id="PF00400">
    <property type="entry name" value="WD40"/>
    <property type="match status" value="2"/>
</dbReference>
<organism evidence="4 5">
    <name type="scientific">Acropora cervicornis</name>
    <name type="common">Staghorn coral</name>
    <dbReference type="NCBI Taxonomy" id="6130"/>
    <lineage>
        <taxon>Eukaryota</taxon>
        <taxon>Metazoa</taxon>
        <taxon>Cnidaria</taxon>
        <taxon>Anthozoa</taxon>
        <taxon>Hexacorallia</taxon>
        <taxon>Scleractinia</taxon>
        <taxon>Astrocoeniina</taxon>
        <taxon>Acroporidae</taxon>
        <taxon>Acropora</taxon>
    </lineage>
</organism>
<evidence type="ECO:0000256" key="2">
    <source>
        <dbReference type="ARBA" id="ARBA00022737"/>
    </source>
</evidence>
<dbReference type="AlphaFoldDB" id="A0AAD9V331"/>
<dbReference type="SMART" id="SM00320">
    <property type="entry name" value="WD40"/>
    <property type="match status" value="3"/>
</dbReference>
<keyword evidence="1 3" id="KW-0853">WD repeat</keyword>
<dbReference type="InterPro" id="IPR011047">
    <property type="entry name" value="Quinoprotein_ADH-like_sf"/>
</dbReference>
<dbReference type="InterPro" id="IPR050505">
    <property type="entry name" value="WDR55/POC1"/>
</dbReference>
<evidence type="ECO:0000313" key="4">
    <source>
        <dbReference type="EMBL" id="KAK2558935.1"/>
    </source>
</evidence>
<gene>
    <name evidence="4" type="ORF">P5673_018557</name>
</gene>
<accession>A0AAD9V331</accession>
<dbReference type="Gene3D" id="1.25.40.370">
    <property type="match status" value="1"/>
</dbReference>
<dbReference type="PANTHER" id="PTHR44019">
    <property type="entry name" value="WD REPEAT-CONTAINING PROTEIN 55"/>
    <property type="match status" value="1"/>
</dbReference>
<dbReference type="PANTHER" id="PTHR44019:SF8">
    <property type="entry name" value="POC1 CENTRIOLAR PROTEIN HOMOLOG"/>
    <property type="match status" value="1"/>
</dbReference>
<keyword evidence="2" id="KW-0677">Repeat</keyword>
<comment type="caution">
    <text evidence="4">The sequence shown here is derived from an EMBL/GenBank/DDBJ whole genome shotgun (WGS) entry which is preliminary data.</text>
</comment>
<dbReference type="Proteomes" id="UP001249851">
    <property type="component" value="Unassembled WGS sequence"/>
</dbReference>
<keyword evidence="5" id="KW-1185">Reference proteome</keyword>
<evidence type="ECO:0000313" key="5">
    <source>
        <dbReference type="Proteomes" id="UP001249851"/>
    </source>
</evidence>
<proteinExistence type="predicted"/>
<dbReference type="PROSITE" id="PS00678">
    <property type="entry name" value="WD_REPEATS_1"/>
    <property type="match status" value="1"/>
</dbReference>
<name>A0AAD9V331_ACRCE</name>
<evidence type="ECO:0000256" key="1">
    <source>
        <dbReference type="ARBA" id="ARBA00022574"/>
    </source>
</evidence>
<dbReference type="InterPro" id="IPR001680">
    <property type="entry name" value="WD40_rpt"/>
</dbReference>
<feature type="repeat" description="WD" evidence="3">
    <location>
        <begin position="835"/>
        <end position="876"/>
    </location>
</feature>
<protein>
    <submittedName>
        <fullName evidence="4">Uncharacterized protein</fullName>
    </submittedName>
</protein>
<dbReference type="SUPFAM" id="SSF50998">
    <property type="entry name" value="Quinoprotein alcohol dehydrogenase-like"/>
    <property type="match status" value="1"/>
</dbReference>